<dbReference type="Pfam" id="PF13450">
    <property type="entry name" value="NAD_binding_8"/>
    <property type="match status" value="1"/>
</dbReference>
<feature type="region of interest" description="Disordered" evidence="1">
    <location>
        <begin position="693"/>
        <end position="738"/>
    </location>
</feature>
<evidence type="ECO:0008006" key="5">
    <source>
        <dbReference type="Google" id="ProtNLM"/>
    </source>
</evidence>
<feature type="region of interest" description="Disordered" evidence="1">
    <location>
        <begin position="633"/>
        <end position="654"/>
    </location>
</feature>
<keyword evidence="2" id="KW-0812">Transmembrane</keyword>
<proteinExistence type="predicted"/>
<gene>
    <name evidence="3" type="ORF">BG006_007266</name>
</gene>
<dbReference type="EMBL" id="JAAAUY010000454">
    <property type="protein sequence ID" value="KAF9329682.1"/>
    <property type="molecule type" value="Genomic_DNA"/>
</dbReference>
<dbReference type="PANTHER" id="PTHR42923">
    <property type="entry name" value="PROTOPORPHYRINOGEN OXIDASE"/>
    <property type="match status" value="1"/>
</dbReference>
<feature type="compositionally biased region" description="Polar residues" evidence="1">
    <location>
        <begin position="1"/>
        <end position="32"/>
    </location>
</feature>
<reference evidence="3" key="1">
    <citation type="journal article" date="2020" name="Fungal Divers.">
        <title>Resolving the Mortierellaceae phylogeny through synthesis of multi-gene phylogenetics and phylogenomics.</title>
        <authorList>
            <person name="Vandepol N."/>
            <person name="Liber J."/>
            <person name="Desiro A."/>
            <person name="Na H."/>
            <person name="Kennedy M."/>
            <person name="Barry K."/>
            <person name="Grigoriev I.V."/>
            <person name="Miller A.N."/>
            <person name="O'Donnell K."/>
            <person name="Stajich J.E."/>
            <person name="Bonito G."/>
        </authorList>
    </citation>
    <scope>NUCLEOTIDE SEQUENCE</scope>
    <source>
        <strain evidence="3">NVP1</strain>
    </source>
</reference>
<feature type="region of interest" description="Disordered" evidence="1">
    <location>
        <begin position="488"/>
        <end position="553"/>
    </location>
</feature>
<dbReference type="InterPro" id="IPR036188">
    <property type="entry name" value="FAD/NAD-bd_sf"/>
</dbReference>
<feature type="region of interest" description="Disordered" evidence="1">
    <location>
        <begin position="1"/>
        <end position="41"/>
    </location>
</feature>
<feature type="compositionally biased region" description="Low complexity" evidence="1">
    <location>
        <begin position="635"/>
        <end position="650"/>
    </location>
</feature>
<keyword evidence="2" id="KW-1133">Transmembrane helix</keyword>
<sequence length="827" mass="91435">MPSAMSESAHTSHSTLHNDTHTTFPSSATTATDVPGSPPRKLRVAVVGSGLAGLTVAHLLSSLHAENGQGEQGIEVELFEKAHKLGMDAASLSVTCPCQKCAQESGRGQGDPDHEHVEGRMDVPMRSFFPEYYPNLVRLYRSIGVKFHDADNTLSCFDVTFGSPSASSSPTNRPMDVNIEDPYLSSRSYKVSSDHTITLPDLPPLSLLNPYPFGRRLLGYYRIARDYVKMLAVSKEFMTQGRMMEIGKPASEWGNGRQVSLREFLVSGGYSNDFSAFFVPLFACVCTCSFERMMDYPACVVLEYVARCMPFGRMQFVTSGVQEVTENLSKNIGTIHYNTMVEKIIESKEGEGYPIVLVDSFGVRREYDHVVFATQANQAAATLAGQMSSTKLLPKPFVTSRDKDYDASNFGRMEDHDQTDPVTPRNPVLDTVGDSHPFFQQIKTLAKFPYERTQVVCHTDTSFLPKDPGAWRLLNIAKAVHADILASPHMSDDEPEEEDGILLAGSGSDKEERPGLVNRKHKRSVRATSPSVSSSASSRRNSSSSDRSSIFSSSSYTTASQSHNSAMATHIMNNTASSLGSTTKFLQTTNPIFQPRPDTVISSAWFERAVVNPESMKAVDELNELMDQQAERVLSSSSSFSSSSSSSSPSEDNAQMSDRVWFVGSYAYPGIPLLEGCVVSAVQVMERIMGSERGHALAPSTRASQGSFLKRDEPMRERRRRRDEEISGGRDKDEEDNSASALYFRTSWKDTLEDERIWQEQEKIQAVKLGGSVEVNNKKSSSVGAWTDNVYVEVAWMLLLYLAAIVQWWMVFVIESVGFDGSRWAMA</sequence>
<feature type="compositionally biased region" description="Basic and acidic residues" evidence="1">
    <location>
        <begin position="709"/>
        <end position="732"/>
    </location>
</feature>
<dbReference type="GO" id="GO:0016491">
    <property type="term" value="F:oxidoreductase activity"/>
    <property type="evidence" value="ECO:0007669"/>
    <property type="project" value="TreeGrafter"/>
</dbReference>
<dbReference type="InterPro" id="IPR050464">
    <property type="entry name" value="Zeta_carotene_desat/Oxidored"/>
</dbReference>
<name>A0A9P5SHT8_9FUNG</name>
<feature type="transmembrane region" description="Helical" evidence="2">
    <location>
        <begin position="794"/>
        <end position="814"/>
    </location>
</feature>
<accession>A0A9P5SHT8</accession>
<evidence type="ECO:0000256" key="1">
    <source>
        <dbReference type="SAM" id="MobiDB-lite"/>
    </source>
</evidence>
<evidence type="ECO:0000313" key="3">
    <source>
        <dbReference type="EMBL" id="KAF9329682.1"/>
    </source>
</evidence>
<dbReference type="AlphaFoldDB" id="A0A9P5SHT8"/>
<dbReference type="PANTHER" id="PTHR42923:SF17">
    <property type="entry name" value="AMINE OXIDASE DOMAIN-CONTAINING PROTEIN"/>
    <property type="match status" value="1"/>
</dbReference>
<keyword evidence="2" id="KW-0472">Membrane</keyword>
<dbReference type="Proteomes" id="UP000696485">
    <property type="component" value="Unassembled WGS sequence"/>
</dbReference>
<evidence type="ECO:0000313" key="4">
    <source>
        <dbReference type="Proteomes" id="UP000696485"/>
    </source>
</evidence>
<dbReference type="SUPFAM" id="SSF51905">
    <property type="entry name" value="FAD/NAD(P)-binding domain"/>
    <property type="match status" value="1"/>
</dbReference>
<protein>
    <recommendedName>
        <fullName evidence="5">Amine oxidase domain-containing protein</fullName>
    </recommendedName>
</protein>
<feature type="compositionally biased region" description="Low complexity" evidence="1">
    <location>
        <begin position="526"/>
        <end position="553"/>
    </location>
</feature>
<dbReference type="Gene3D" id="3.50.50.60">
    <property type="entry name" value="FAD/NAD(P)-binding domain"/>
    <property type="match status" value="1"/>
</dbReference>
<comment type="caution">
    <text evidence="3">The sequence shown here is derived from an EMBL/GenBank/DDBJ whole genome shotgun (WGS) entry which is preliminary data.</text>
</comment>
<keyword evidence="4" id="KW-1185">Reference proteome</keyword>
<evidence type="ECO:0000256" key="2">
    <source>
        <dbReference type="SAM" id="Phobius"/>
    </source>
</evidence>
<organism evidence="3 4">
    <name type="scientific">Podila minutissima</name>
    <dbReference type="NCBI Taxonomy" id="64525"/>
    <lineage>
        <taxon>Eukaryota</taxon>
        <taxon>Fungi</taxon>
        <taxon>Fungi incertae sedis</taxon>
        <taxon>Mucoromycota</taxon>
        <taxon>Mortierellomycotina</taxon>
        <taxon>Mortierellomycetes</taxon>
        <taxon>Mortierellales</taxon>
        <taxon>Mortierellaceae</taxon>
        <taxon>Podila</taxon>
    </lineage>
</organism>